<dbReference type="EMBL" id="CABWLC010000006">
    <property type="protein sequence ID" value="VXA82745.1"/>
    <property type="molecule type" value="Genomic_DNA"/>
</dbReference>
<proteinExistence type="predicted"/>
<dbReference type="Proteomes" id="UP000439123">
    <property type="component" value="Unassembled WGS sequence"/>
</dbReference>
<protein>
    <submittedName>
        <fullName evidence="1">Uncharacterized protein</fullName>
    </submittedName>
</protein>
<gene>
    <name evidence="1" type="ORF">AERO8C_140178</name>
</gene>
<dbReference type="AlphaFoldDB" id="A0A653KUK2"/>
<evidence type="ECO:0000313" key="1">
    <source>
        <dbReference type="EMBL" id="VXA82745.1"/>
    </source>
</evidence>
<evidence type="ECO:0000313" key="2">
    <source>
        <dbReference type="Proteomes" id="UP000439123"/>
    </source>
</evidence>
<name>A0A653KUK2_AERVE</name>
<accession>A0A653KUK2</accession>
<sequence length="58" mass="6481">MGHRELYALTFSQGTETVTLNGAEVNENVRAVFLLDEAKTFGFVEKLNGTGDHVRHIF</sequence>
<organism evidence="1 2">
    <name type="scientific">Aeromonas veronii</name>
    <dbReference type="NCBI Taxonomy" id="654"/>
    <lineage>
        <taxon>Bacteria</taxon>
        <taxon>Pseudomonadati</taxon>
        <taxon>Pseudomonadota</taxon>
        <taxon>Gammaproteobacteria</taxon>
        <taxon>Aeromonadales</taxon>
        <taxon>Aeromonadaceae</taxon>
        <taxon>Aeromonas</taxon>
    </lineage>
</organism>
<reference evidence="1 2" key="1">
    <citation type="submission" date="2019-10" db="EMBL/GenBank/DDBJ databases">
        <authorList>
            <person name="Karimi E."/>
        </authorList>
    </citation>
    <scope>NUCLEOTIDE SEQUENCE [LARGE SCALE GENOMIC DNA]</scope>
    <source>
        <strain evidence="1">Aeromonas sp. 8C</strain>
    </source>
</reference>